<organism evidence="1">
    <name type="scientific">Chitinibacter mangrovi</name>
    <dbReference type="NCBI Taxonomy" id="3153927"/>
    <lineage>
        <taxon>Bacteria</taxon>
        <taxon>Pseudomonadati</taxon>
        <taxon>Pseudomonadota</taxon>
        <taxon>Betaproteobacteria</taxon>
        <taxon>Neisseriales</taxon>
        <taxon>Chitinibacteraceae</taxon>
        <taxon>Chitinibacter</taxon>
    </lineage>
</organism>
<name>A0AAU7F3E4_9NEIS</name>
<evidence type="ECO:0000313" key="1">
    <source>
        <dbReference type="EMBL" id="XBL99179.1"/>
    </source>
</evidence>
<sequence length="346" mass="39788">MPHVRQPRGIDYDGSFLHAGRTMALSNSPLPHLVADLSNPSRTWEWLQTNPSLTELAQQHPALWSEVRAELAEVFARRDPAELKALLAQASQRKAPGQRYLSGEREGRAFALFVHEQLRQRLTEQALRQYALSSASGVKAGKVRFNLLNGLLAQHLLFERDLIRKPVSMTRFKLIWPLLWQKRRLMPLVEKRGIWCFYSHELITGLAALIGARRTVEVGAGDGTLSRFLAAQGVEITPTDDYSWEKTIQYPDEVQRYDAIAAISRFKPKVVICSWPPSNNHFERQIFRQREVETYIVIGSHSRFLTGSWRDYEEQTQFDWQEYPALSQLVLPPELKAGVWVFQRKA</sequence>
<dbReference type="InterPro" id="IPR029063">
    <property type="entry name" value="SAM-dependent_MTases_sf"/>
</dbReference>
<reference evidence="1" key="1">
    <citation type="submission" date="2024-05" db="EMBL/GenBank/DDBJ databases">
        <authorList>
            <person name="Yang L."/>
            <person name="Pan L."/>
        </authorList>
    </citation>
    <scope>NUCLEOTIDE SEQUENCE</scope>
    <source>
        <strain evidence="1">FCG-7</strain>
    </source>
</reference>
<dbReference type="EMBL" id="CP157355">
    <property type="protein sequence ID" value="XBL99179.1"/>
    <property type="molecule type" value="Genomic_DNA"/>
</dbReference>
<dbReference type="RefSeq" id="WP_348943615.1">
    <property type="nucleotide sequence ID" value="NZ_CP157355.1"/>
</dbReference>
<dbReference type="KEGG" id="cmav:ABHF33_08800"/>
<proteinExistence type="predicted"/>
<dbReference type="AlphaFoldDB" id="A0AAU7F3E4"/>
<dbReference type="SUPFAM" id="SSF53335">
    <property type="entry name" value="S-adenosyl-L-methionine-dependent methyltransferases"/>
    <property type="match status" value="1"/>
</dbReference>
<evidence type="ECO:0008006" key="2">
    <source>
        <dbReference type="Google" id="ProtNLM"/>
    </source>
</evidence>
<gene>
    <name evidence="1" type="ORF">ABHF33_08800</name>
</gene>
<accession>A0AAU7F3E4</accession>
<protein>
    <recommendedName>
        <fullName evidence="2">SAM-dependent methyltransferase</fullName>
    </recommendedName>
</protein>